<accession>A0A9X1M2E2</accession>
<dbReference type="GO" id="GO:0016787">
    <property type="term" value="F:hydrolase activity"/>
    <property type="evidence" value="ECO:0007669"/>
    <property type="project" value="UniProtKB-KW"/>
</dbReference>
<dbReference type="Pfam" id="PF00293">
    <property type="entry name" value="NUDIX"/>
    <property type="match status" value="1"/>
</dbReference>
<dbReference type="PANTHER" id="PTHR43046">
    <property type="entry name" value="GDP-MANNOSE MANNOSYL HYDROLASE"/>
    <property type="match status" value="1"/>
</dbReference>
<feature type="region of interest" description="Disordered" evidence="3">
    <location>
        <begin position="1"/>
        <end position="22"/>
    </location>
</feature>
<name>A0A9X1M2E2_9MICC</name>
<dbReference type="InterPro" id="IPR000086">
    <property type="entry name" value="NUDIX_hydrolase_dom"/>
</dbReference>
<dbReference type="Gene3D" id="3.90.79.10">
    <property type="entry name" value="Nucleoside Triphosphate Pyrophosphohydrolase"/>
    <property type="match status" value="1"/>
</dbReference>
<evidence type="ECO:0000313" key="5">
    <source>
        <dbReference type="EMBL" id="MCC3270054.1"/>
    </source>
</evidence>
<keyword evidence="2" id="KW-0378">Hydrolase</keyword>
<proteinExistence type="predicted"/>
<dbReference type="InterPro" id="IPR015797">
    <property type="entry name" value="NUDIX_hydrolase-like_dom_sf"/>
</dbReference>
<dbReference type="EMBL" id="JAJFZP010000009">
    <property type="protein sequence ID" value="MCC3270054.1"/>
    <property type="molecule type" value="Genomic_DNA"/>
</dbReference>
<evidence type="ECO:0000259" key="4">
    <source>
        <dbReference type="PROSITE" id="PS51462"/>
    </source>
</evidence>
<gene>
    <name evidence="5" type="ORF">LJ751_11930</name>
</gene>
<evidence type="ECO:0000256" key="2">
    <source>
        <dbReference type="ARBA" id="ARBA00022801"/>
    </source>
</evidence>
<dbReference type="AlphaFoldDB" id="A0A9X1M2E2"/>
<feature type="domain" description="Nudix hydrolase" evidence="4">
    <location>
        <begin position="35"/>
        <end position="164"/>
    </location>
</feature>
<dbReference type="InterPro" id="IPR020084">
    <property type="entry name" value="NUDIX_hydrolase_CS"/>
</dbReference>
<dbReference type="PANTHER" id="PTHR43046:SF2">
    <property type="entry name" value="8-OXO-DGTP DIPHOSPHATASE-RELATED"/>
    <property type="match status" value="1"/>
</dbReference>
<reference evidence="5" key="1">
    <citation type="submission" date="2021-10" db="EMBL/GenBank/DDBJ databases">
        <title>Novel species in genus Arthrobacter.</title>
        <authorList>
            <person name="Liu Y."/>
        </authorList>
    </citation>
    <scope>NUCLEOTIDE SEQUENCE</scope>
    <source>
        <strain evidence="5">Zg-Y809</strain>
    </source>
</reference>
<protein>
    <submittedName>
        <fullName evidence="5">NUDIX domain-containing protein</fullName>
    </submittedName>
</protein>
<dbReference type="Proteomes" id="UP001139264">
    <property type="component" value="Unassembled WGS sequence"/>
</dbReference>
<comment type="caution">
    <text evidence="5">The sequence shown here is derived from an EMBL/GenBank/DDBJ whole genome shotgun (WGS) entry which is preliminary data.</text>
</comment>
<sequence>MIIEQPAPNEPRRPQGPRNPGDAWVIAPDGQRYWGRFGAAGLLVVDPHRGILLQHRASWSHHGDTWGLPGGALHENETAAAAALREAAEEAGVPAASVRPRLMSVLDLGVWSYSTLTADVTVPFEPVISDQESRELAWVPVEGVESLPLHPAFATSWPRLRALLPVRPVVVVDAANVMGSVPDGWWKDRAGAAGRLLEAVSALAVRGIPAGVLGLPEDAWFPDYVVVVEGNARGVVAPDVPTPTDVQTPAVPASVKLVRAEGAGDDAIVACARRLVDEGRRVTVATCDRGLADRCGSAGAGIIGAGQLRNVLAY</sequence>
<evidence type="ECO:0000256" key="1">
    <source>
        <dbReference type="ARBA" id="ARBA00001946"/>
    </source>
</evidence>
<evidence type="ECO:0000313" key="6">
    <source>
        <dbReference type="Proteomes" id="UP001139264"/>
    </source>
</evidence>
<dbReference type="PROSITE" id="PS00893">
    <property type="entry name" value="NUDIX_BOX"/>
    <property type="match status" value="1"/>
</dbReference>
<comment type="cofactor">
    <cofactor evidence="1">
        <name>Mg(2+)</name>
        <dbReference type="ChEBI" id="CHEBI:18420"/>
    </cofactor>
</comment>
<dbReference type="PROSITE" id="PS51462">
    <property type="entry name" value="NUDIX"/>
    <property type="match status" value="1"/>
</dbReference>
<dbReference type="RefSeq" id="WP_227908330.1">
    <property type="nucleotide sequence ID" value="NZ_CP095461.1"/>
</dbReference>
<dbReference type="SUPFAM" id="SSF55811">
    <property type="entry name" value="Nudix"/>
    <property type="match status" value="1"/>
</dbReference>
<evidence type="ECO:0000256" key="3">
    <source>
        <dbReference type="SAM" id="MobiDB-lite"/>
    </source>
</evidence>
<organism evidence="5 6">
    <name type="scientific">Arthrobacter gengyunqii</name>
    <dbReference type="NCBI Taxonomy" id="2886940"/>
    <lineage>
        <taxon>Bacteria</taxon>
        <taxon>Bacillati</taxon>
        <taxon>Actinomycetota</taxon>
        <taxon>Actinomycetes</taxon>
        <taxon>Micrococcales</taxon>
        <taxon>Micrococcaceae</taxon>
        <taxon>Arthrobacter</taxon>
    </lineage>
</organism>